<dbReference type="PANTHER" id="PTHR30069:SF29">
    <property type="entry name" value="HEMOGLOBIN AND HEMOGLOBIN-HAPTOGLOBIN-BINDING PROTEIN 1-RELATED"/>
    <property type="match status" value="1"/>
</dbReference>
<comment type="similarity">
    <text evidence="10 11">Belongs to the TonB-dependent receptor family.</text>
</comment>
<evidence type="ECO:0000256" key="4">
    <source>
        <dbReference type="ARBA" id="ARBA00022692"/>
    </source>
</evidence>
<evidence type="ECO:0000259" key="13">
    <source>
        <dbReference type="Pfam" id="PF00593"/>
    </source>
</evidence>
<dbReference type="Gene3D" id="2.170.130.10">
    <property type="entry name" value="TonB-dependent receptor, plug domain"/>
    <property type="match status" value="1"/>
</dbReference>
<name>A0AAP2GCR1_9BACT</name>
<sequence length="862" mass="93528">MVKILRFACLSIGLMLVTAIVSLAQTGSVRGAVVDNETDETVVGASVLLKGTTTGVTTDADGKFTLEGVPAGPATITISFIGYTSKEVAVTVTADKAVNAGQIRLASEAIGLDEISIVASIGIDRKTPVALSTVRAEAIETKLGNQEFPEILQTTPGVYVNKAGGGYGDSQITIRGFESTNVGVLINGIPVNDMENGTVYWSNWVGLANAAGTVQVQRGLGASKVAIPSVGGTINVISKASAAQRGGSVFLGTGNNNYQKQTLALNTGLSEKGFALSLSLGQTKGDGYADGTQFSGYEYYLALAKKFNTQHEITFTALGAQQRHGQRQNRSTIETIRDNKRGIRYNPDWGYKNGKVTWAEDNFYTKPLFSLNHYWTINENTELSTVAYASFGTGGGGGVTTVSGTPNVFSTDAASGGLRTDGAIDFDAIMDVNEARGTAGSAAILRASRNDHTWYGLLSTLNKQVGSNLSILGGIDFRYYYGEHFTELTDLLGGQYYPDATNVNNPGARAEEGDKILYNNDNVVIWEGAFVQAEYTVDKLTTFLTLQGSNTSYKRIDYFNYLDSDPNQETPYYNFFGWGAKGGANYNVTDNHNVFANIGYFERAPFVDAVFRNFRNDVNKDAAPEKITSFEVGYGYRSGILTANVNVYHTRWRDKFFAQNVASATPGNPPLTANITGVNALHQGVEIDLKAIPTSNLTLNGMLSVGDWTWQNNLTDVPVFDDTQTQVRTVNLFIKDTHVGGSAQTTAALGARYELFDDFHLAFDYTYFANNYAYYDPLSRNDEKYSGKDPWKMPDFGLVDLNASYKFIISEGINGTLSGNVYNLFDTDNIKNASDGVDSDWQSSFVYYGFGRTWSLGLKISF</sequence>
<dbReference type="Pfam" id="PF07715">
    <property type="entry name" value="Plug"/>
    <property type="match status" value="1"/>
</dbReference>
<dbReference type="Proteomes" id="UP001319180">
    <property type="component" value="Unassembled WGS sequence"/>
</dbReference>
<feature type="domain" description="TonB-dependent receptor-like beta-barrel" evidence="13">
    <location>
        <begin position="339"/>
        <end position="824"/>
    </location>
</feature>
<evidence type="ECO:0000256" key="1">
    <source>
        <dbReference type="ARBA" id="ARBA00004571"/>
    </source>
</evidence>
<feature type="signal peptide" evidence="12">
    <location>
        <begin position="1"/>
        <end position="24"/>
    </location>
</feature>
<keyword evidence="6 11" id="KW-0798">TonB box</keyword>
<dbReference type="GO" id="GO:0015344">
    <property type="term" value="F:siderophore uptake transmembrane transporter activity"/>
    <property type="evidence" value="ECO:0007669"/>
    <property type="project" value="TreeGrafter"/>
</dbReference>
<dbReference type="InterPro" id="IPR012910">
    <property type="entry name" value="Plug_dom"/>
</dbReference>
<feature type="domain" description="TonB-dependent receptor plug" evidence="14">
    <location>
        <begin position="125"/>
        <end position="232"/>
    </location>
</feature>
<accession>A0AAP2GCR1</accession>
<comment type="subcellular location">
    <subcellularLocation>
        <location evidence="1 10">Cell outer membrane</location>
        <topology evidence="1 10">Multi-pass membrane protein</topology>
    </subcellularLocation>
</comment>
<dbReference type="RefSeq" id="WP_254089660.1">
    <property type="nucleotide sequence ID" value="NZ_JAHESC010000008.1"/>
</dbReference>
<keyword evidence="9 10" id="KW-0998">Cell outer membrane</keyword>
<evidence type="ECO:0000256" key="11">
    <source>
        <dbReference type="RuleBase" id="RU003357"/>
    </source>
</evidence>
<dbReference type="SUPFAM" id="SSF49464">
    <property type="entry name" value="Carboxypeptidase regulatory domain-like"/>
    <property type="match status" value="1"/>
</dbReference>
<evidence type="ECO:0000256" key="9">
    <source>
        <dbReference type="ARBA" id="ARBA00023237"/>
    </source>
</evidence>
<keyword evidence="5 12" id="KW-0732">Signal</keyword>
<evidence type="ECO:0000256" key="6">
    <source>
        <dbReference type="ARBA" id="ARBA00023077"/>
    </source>
</evidence>
<keyword evidence="8 15" id="KW-0675">Receptor</keyword>
<keyword evidence="2 10" id="KW-0813">Transport</keyword>
<gene>
    <name evidence="15" type="ORF">KK078_07640</name>
</gene>
<evidence type="ECO:0000256" key="2">
    <source>
        <dbReference type="ARBA" id="ARBA00022448"/>
    </source>
</evidence>
<keyword evidence="3 10" id="KW-1134">Transmembrane beta strand</keyword>
<dbReference type="PANTHER" id="PTHR30069">
    <property type="entry name" value="TONB-DEPENDENT OUTER MEMBRANE RECEPTOR"/>
    <property type="match status" value="1"/>
</dbReference>
<comment type="caution">
    <text evidence="15">The sequence shown here is derived from an EMBL/GenBank/DDBJ whole genome shotgun (WGS) entry which is preliminary data.</text>
</comment>
<evidence type="ECO:0000256" key="3">
    <source>
        <dbReference type="ARBA" id="ARBA00022452"/>
    </source>
</evidence>
<dbReference type="InterPro" id="IPR008969">
    <property type="entry name" value="CarboxyPept-like_regulatory"/>
</dbReference>
<dbReference type="InterPro" id="IPR000531">
    <property type="entry name" value="Beta-barrel_TonB"/>
</dbReference>
<evidence type="ECO:0000313" key="16">
    <source>
        <dbReference type="Proteomes" id="UP001319180"/>
    </source>
</evidence>
<dbReference type="InterPro" id="IPR036942">
    <property type="entry name" value="Beta-barrel_TonB_sf"/>
</dbReference>
<evidence type="ECO:0000256" key="5">
    <source>
        <dbReference type="ARBA" id="ARBA00022729"/>
    </source>
</evidence>
<keyword evidence="4 10" id="KW-0812">Transmembrane</keyword>
<dbReference type="PROSITE" id="PS52016">
    <property type="entry name" value="TONB_DEPENDENT_REC_3"/>
    <property type="match status" value="1"/>
</dbReference>
<evidence type="ECO:0000256" key="12">
    <source>
        <dbReference type="SAM" id="SignalP"/>
    </source>
</evidence>
<dbReference type="Gene3D" id="2.40.170.20">
    <property type="entry name" value="TonB-dependent receptor, beta-barrel domain"/>
    <property type="match status" value="1"/>
</dbReference>
<evidence type="ECO:0000259" key="14">
    <source>
        <dbReference type="Pfam" id="PF07715"/>
    </source>
</evidence>
<proteinExistence type="inferred from homology"/>
<evidence type="ECO:0000256" key="10">
    <source>
        <dbReference type="PROSITE-ProRule" id="PRU01360"/>
    </source>
</evidence>
<dbReference type="InterPro" id="IPR037066">
    <property type="entry name" value="Plug_dom_sf"/>
</dbReference>
<dbReference type="Pfam" id="PF00593">
    <property type="entry name" value="TonB_dep_Rec_b-barrel"/>
    <property type="match status" value="1"/>
</dbReference>
<dbReference type="Pfam" id="PF13715">
    <property type="entry name" value="CarbopepD_reg_2"/>
    <property type="match status" value="1"/>
</dbReference>
<dbReference type="GO" id="GO:0009279">
    <property type="term" value="C:cell outer membrane"/>
    <property type="evidence" value="ECO:0007669"/>
    <property type="project" value="UniProtKB-SubCell"/>
</dbReference>
<dbReference type="Gene3D" id="2.60.40.1120">
    <property type="entry name" value="Carboxypeptidase-like, regulatory domain"/>
    <property type="match status" value="1"/>
</dbReference>
<protein>
    <submittedName>
        <fullName evidence="15">TonB-dependent receptor</fullName>
    </submittedName>
</protein>
<dbReference type="GO" id="GO:0044718">
    <property type="term" value="P:siderophore transmembrane transport"/>
    <property type="evidence" value="ECO:0007669"/>
    <property type="project" value="TreeGrafter"/>
</dbReference>
<dbReference type="InterPro" id="IPR039426">
    <property type="entry name" value="TonB-dep_rcpt-like"/>
</dbReference>
<dbReference type="SUPFAM" id="SSF56935">
    <property type="entry name" value="Porins"/>
    <property type="match status" value="1"/>
</dbReference>
<dbReference type="AlphaFoldDB" id="A0AAP2GCR1"/>
<evidence type="ECO:0000256" key="7">
    <source>
        <dbReference type="ARBA" id="ARBA00023136"/>
    </source>
</evidence>
<evidence type="ECO:0000256" key="8">
    <source>
        <dbReference type="ARBA" id="ARBA00023170"/>
    </source>
</evidence>
<keyword evidence="7 10" id="KW-0472">Membrane</keyword>
<evidence type="ECO:0000313" key="15">
    <source>
        <dbReference type="EMBL" id="MBT1686422.1"/>
    </source>
</evidence>
<feature type="chain" id="PRO_5043036467" evidence="12">
    <location>
        <begin position="25"/>
        <end position="862"/>
    </location>
</feature>
<keyword evidence="16" id="KW-1185">Reference proteome</keyword>
<dbReference type="EMBL" id="JAHESC010000008">
    <property type="protein sequence ID" value="MBT1686422.1"/>
    <property type="molecule type" value="Genomic_DNA"/>
</dbReference>
<organism evidence="15 16">
    <name type="scientific">Dawidia soli</name>
    <dbReference type="NCBI Taxonomy" id="2782352"/>
    <lineage>
        <taxon>Bacteria</taxon>
        <taxon>Pseudomonadati</taxon>
        <taxon>Bacteroidota</taxon>
        <taxon>Cytophagia</taxon>
        <taxon>Cytophagales</taxon>
        <taxon>Chryseotaleaceae</taxon>
        <taxon>Dawidia</taxon>
    </lineage>
</organism>
<reference evidence="15 16" key="1">
    <citation type="submission" date="2021-05" db="EMBL/GenBank/DDBJ databases">
        <title>A Polyphasic approach of four new species of the genus Ohtaekwangia: Ohtaekwangia histidinii sp. nov., Ohtaekwangia cretensis sp. nov., Ohtaekwangia indiensis sp. nov., Ohtaekwangia reichenbachii sp. nov. from diverse environment.</title>
        <authorList>
            <person name="Octaviana S."/>
        </authorList>
    </citation>
    <scope>NUCLEOTIDE SEQUENCE [LARGE SCALE GENOMIC DNA]</scope>
    <source>
        <strain evidence="15 16">PWU37</strain>
    </source>
</reference>